<evidence type="ECO:0000313" key="2">
    <source>
        <dbReference type="Proteomes" id="UP000225706"/>
    </source>
</evidence>
<dbReference type="AlphaFoldDB" id="A0A2B4SFM4"/>
<dbReference type="Proteomes" id="UP000225706">
    <property type="component" value="Unassembled WGS sequence"/>
</dbReference>
<organism evidence="1 2">
    <name type="scientific">Stylophora pistillata</name>
    <name type="common">Smooth cauliflower coral</name>
    <dbReference type="NCBI Taxonomy" id="50429"/>
    <lineage>
        <taxon>Eukaryota</taxon>
        <taxon>Metazoa</taxon>
        <taxon>Cnidaria</taxon>
        <taxon>Anthozoa</taxon>
        <taxon>Hexacorallia</taxon>
        <taxon>Scleractinia</taxon>
        <taxon>Astrocoeniina</taxon>
        <taxon>Pocilloporidae</taxon>
        <taxon>Stylophora</taxon>
    </lineage>
</organism>
<dbReference type="EMBL" id="LSMT01000105">
    <property type="protein sequence ID" value="PFX27357.1"/>
    <property type="molecule type" value="Genomic_DNA"/>
</dbReference>
<proteinExistence type="predicted"/>
<comment type="caution">
    <text evidence="1">The sequence shown here is derived from an EMBL/GenBank/DDBJ whole genome shotgun (WGS) entry which is preliminary data.</text>
</comment>
<reference evidence="2" key="1">
    <citation type="journal article" date="2017" name="bioRxiv">
        <title>Comparative analysis of the genomes of Stylophora pistillata and Acropora digitifera provides evidence for extensive differences between species of corals.</title>
        <authorList>
            <person name="Voolstra C.R."/>
            <person name="Li Y."/>
            <person name="Liew Y.J."/>
            <person name="Baumgarten S."/>
            <person name="Zoccola D."/>
            <person name="Flot J.-F."/>
            <person name="Tambutte S."/>
            <person name="Allemand D."/>
            <person name="Aranda M."/>
        </authorList>
    </citation>
    <scope>NUCLEOTIDE SEQUENCE [LARGE SCALE GENOMIC DNA]</scope>
</reference>
<protein>
    <submittedName>
        <fullName evidence="1">Uncharacterized protein</fullName>
    </submittedName>
</protein>
<keyword evidence="2" id="KW-1185">Reference proteome</keyword>
<accession>A0A2B4SFM4</accession>
<name>A0A2B4SFM4_STYPI</name>
<evidence type="ECO:0000313" key="1">
    <source>
        <dbReference type="EMBL" id="PFX27357.1"/>
    </source>
</evidence>
<dbReference type="OrthoDB" id="6013975at2759"/>
<sequence>MDTFRRFPHGGPLYFSRPSPIEITLSFSSVPEVSCYLSPPWYENKDDHRPSLQSFLQASASNEHQDLRLNGLAVLSTLANACQPLVDVNKAKMQITKIALVSVENMTVCSWINLVLNAQNAGYSVVIYFGEENYGPLGNVTKLHTQEEILIPFGTAESCSNNTNSHSSDMITNYDVLFKAVDKTSVNIIITGDKSENLRDMAEYLKKLYYWFLFGPFITLEWLRRKKKLCCVTGISQQVAEESAADDEERGQLVTRVGESREQNVQDITDEGNEDESQPLIIITDTNTDLTRNDNVDRCRIIEFLAMMFKRGALNNLKLTALRTVALGLTLTLSFSSSMHIIRKLMKPQESVFEGLSEK</sequence>
<gene>
    <name evidence="1" type="ORF">AWC38_SpisGene7935</name>
</gene>